<evidence type="ECO:0000256" key="5">
    <source>
        <dbReference type="ARBA" id="ARBA00022692"/>
    </source>
</evidence>
<comment type="subcellular location">
    <subcellularLocation>
        <location evidence="1">Cell membrane</location>
        <topology evidence="1">Multi-pass membrane protein</topology>
    </subcellularLocation>
</comment>
<keyword evidence="11" id="KW-1185">Reference proteome</keyword>
<protein>
    <submittedName>
        <fullName evidence="10">DHA2 family efflux MFS transporter permease subunit</fullName>
    </submittedName>
</protein>
<dbReference type="PANTHER" id="PTHR42718:SF9">
    <property type="entry name" value="MAJOR FACILITATOR SUPERFAMILY MULTIDRUG TRANSPORTER MFSC"/>
    <property type="match status" value="1"/>
</dbReference>
<evidence type="ECO:0000256" key="3">
    <source>
        <dbReference type="ARBA" id="ARBA00022448"/>
    </source>
</evidence>
<dbReference type="InterPro" id="IPR036259">
    <property type="entry name" value="MFS_trans_sf"/>
</dbReference>
<dbReference type="AlphaFoldDB" id="A0A6N7IT25"/>
<dbReference type="GO" id="GO:0005886">
    <property type="term" value="C:plasma membrane"/>
    <property type="evidence" value="ECO:0007669"/>
    <property type="project" value="UniProtKB-SubCell"/>
</dbReference>
<feature type="domain" description="Major facilitator superfamily (MFS) profile" evidence="9">
    <location>
        <begin position="13"/>
        <end position="502"/>
    </location>
</feature>
<dbReference type="RefSeq" id="WP_152947753.1">
    <property type="nucleotide sequence ID" value="NZ_WHYR01000044.1"/>
</dbReference>
<dbReference type="PANTHER" id="PTHR42718">
    <property type="entry name" value="MAJOR FACILITATOR SUPERFAMILY MULTIDRUG TRANSPORTER MFSC"/>
    <property type="match status" value="1"/>
</dbReference>
<keyword evidence="6 8" id="KW-1133">Transmembrane helix</keyword>
<evidence type="ECO:0000256" key="2">
    <source>
        <dbReference type="ARBA" id="ARBA00008537"/>
    </source>
</evidence>
<feature type="transmembrane region" description="Helical" evidence="8">
    <location>
        <begin position="166"/>
        <end position="186"/>
    </location>
</feature>
<keyword evidence="7 8" id="KW-0472">Membrane</keyword>
<feature type="transmembrane region" description="Helical" evidence="8">
    <location>
        <begin position="198"/>
        <end position="217"/>
    </location>
</feature>
<evidence type="ECO:0000256" key="4">
    <source>
        <dbReference type="ARBA" id="ARBA00022475"/>
    </source>
</evidence>
<dbReference type="Gene3D" id="1.20.1720.10">
    <property type="entry name" value="Multidrug resistance protein D"/>
    <property type="match status" value="1"/>
</dbReference>
<dbReference type="NCBIfam" id="TIGR00711">
    <property type="entry name" value="efflux_EmrB"/>
    <property type="match status" value="1"/>
</dbReference>
<feature type="transmembrane region" description="Helical" evidence="8">
    <location>
        <begin position="79"/>
        <end position="98"/>
    </location>
</feature>
<keyword evidence="3" id="KW-0813">Transport</keyword>
<name>A0A6N7IT25_9FIRM</name>
<dbReference type="EMBL" id="WHYR01000044">
    <property type="protein sequence ID" value="MQL53275.1"/>
    <property type="molecule type" value="Genomic_DNA"/>
</dbReference>
<comment type="similarity">
    <text evidence="2">Belongs to the major facilitator superfamily. EmrB family.</text>
</comment>
<evidence type="ECO:0000313" key="10">
    <source>
        <dbReference type="EMBL" id="MQL53275.1"/>
    </source>
</evidence>
<dbReference type="PROSITE" id="PS50850">
    <property type="entry name" value="MFS"/>
    <property type="match status" value="1"/>
</dbReference>
<dbReference type="InterPro" id="IPR004638">
    <property type="entry name" value="EmrB-like"/>
</dbReference>
<feature type="transmembrane region" description="Helical" evidence="8">
    <location>
        <begin position="138"/>
        <end position="160"/>
    </location>
</feature>
<evidence type="ECO:0000256" key="6">
    <source>
        <dbReference type="ARBA" id="ARBA00022989"/>
    </source>
</evidence>
<feature type="transmembrane region" description="Helical" evidence="8">
    <location>
        <begin position="472"/>
        <end position="497"/>
    </location>
</feature>
<evidence type="ECO:0000256" key="8">
    <source>
        <dbReference type="SAM" id="Phobius"/>
    </source>
</evidence>
<dbReference type="Proteomes" id="UP000441717">
    <property type="component" value="Unassembled WGS sequence"/>
</dbReference>
<dbReference type="CDD" id="cd17503">
    <property type="entry name" value="MFS_LmrB_MDR_like"/>
    <property type="match status" value="1"/>
</dbReference>
<sequence>MSGERENGSFWVPLFVVVLGAFTAILNNSSVNVAVPKMMAIFGADTDQIQWVVTAYMLTSGVVIPVTGFLGDYLGTRRLYLFSLGIFTVGSLFCSLAWNLNSIIAARVFQAIGGGAIMPVSMAIIYKLVPREKIGTALGVWGVSAIAAPAIGPTMGGYIIDHLSWRFIFTANIPVGVFGLLMAFLLLPDGERRTDRRLDPWGFVLSTGGCFALLLALSEAHKEGWGSQYIVTLLAVGFAALTLFVLVELSHEQPLLELRVLKNPVFALSTLAASLITIGLFGGVFLIPLFTQNLMGLTPMQTGLLLMPAALATALMMPVSGFLFDRIGAIVPAAIGLTITAWGTWELHTLNLNSSFEHIRNLMIIRALGMGLATMPITTAGMNTVPRRLVGEASALSNVCRQIAASFGIALLTSIMQQRQVFHAARLAEGISPSSPVAENVVKQLGRWLGGGGQGTAGALAILSGLVQREAFALAIGDAFMIATLFVAAAIPMVFFLRSHRPVPAPETASGPGAPGLQVQTSSGITVEAGRAAG</sequence>
<organism evidence="10 11">
    <name type="scientific">Desulfofundulus thermobenzoicus</name>
    <dbReference type="NCBI Taxonomy" id="29376"/>
    <lineage>
        <taxon>Bacteria</taxon>
        <taxon>Bacillati</taxon>
        <taxon>Bacillota</taxon>
        <taxon>Clostridia</taxon>
        <taxon>Eubacteriales</taxon>
        <taxon>Peptococcaceae</taxon>
        <taxon>Desulfofundulus</taxon>
    </lineage>
</organism>
<dbReference type="SUPFAM" id="SSF103473">
    <property type="entry name" value="MFS general substrate transporter"/>
    <property type="match status" value="1"/>
</dbReference>
<dbReference type="GO" id="GO:0022857">
    <property type="term" value="F:transmembrane transporter activity"/>
    <property type="evidence" value="ECO:0007669"/>
    <property type="project" value="InterPro"/>
</dbReference>
<evidence type="ECO:0000256" key="1">
    <source>
        <dbReference type="ARBA" id="ARBA00004651"/>
    </source>
</evidence>
<evidence type="ECO:0000259" key="9">
    <source>
        <dbReference type="PROSITE" id="PS50850"/>
    </source>
</evidence>
<feature type="transmembrane region" description="Helical" evidence="8">
    <location>
        <begin position="268"/>
        <end position="290"/>
    </location>
</feature>
<evidence type="ECO:0000256" key="7">
    <source>
        <dbReference type="ARBA" id="ARBA00023136"/>
    </source>
</evidence>
<feature type="transmembrane region" description="Helical" evidence="8">
    <location>
        <begin position="104"/>
        <end position="126"/>
    </location>
</feature>
<feature type="transmembrane region" description="Helical" evidence="8">
    <location>
        <begin position="302"/>
        <end position="320"/>
    </location>
</feature>
<dbReference type="OrthoDB" id="102502at2"/>
<proteinExistence type="inferred from homology"/>
<dbReference type="Pfam" id="PF07690">
    <property type="entry name" value="MFS_1"/>
    <property type="match status" value="1"/>
</dbReference>
<feature type="transmembrane region" description="Helical" evidence="8">
    <location>
        <begin position="12"/>
        <end position="29"/>
    </location>
</feature>
<dbReference type="InterPro" id="IPR011701">
    <property type="entry name" value="MFS"/>
</dbReference>
<feature type="transmembrane region" description="Helical" evidence="8">
    <location>
        <begin position="327"/>
        <end position="345"/>
    </location>
</feature>
<comment type="caution">
    <text evidence="10">The sequence shown here is derived from an EMBL/GenBank/DDBJ whole genome shotgun (WGS) entry which is preliminary data.</text>
</comment>
<reference evidence="10 11" key="1">
    <citation type="submission" date="2019-10" db="EMBL/GenBank/DDBJ databases">
        <title>Comparative genomics of sulfur disproportionating microorganisms.</title>
        <authorList>
            <person name="Ward L.M."/>
            <person name="Bertran E."/>
            <person name="Johnston D."/>
        </authorList>
    </citation>
    <scope>NUCLEOTIDE SEQUENCE [LARGE SCALE GENOMIC DNA]</scope>
    <source>
        <strain evidence="10 11">DSM 14055</strain>
    </source>
</reference>
<feature type="transmembrane region" description="Helical" evidence="8">
    <location>
        <begin position="229"/>
        <end position="247"/>
    </location>
</feature>
<dbReference type="Gene3D" id="1.20.1250.20">
    <property type="entry name" value="MFS general substrate transporter like domains"/>
    <property type="match status" value="1"/>
</dbReference>
<keyword evidence="5 8" id="KW-0812">Transmembrane</keyword>
<evidence type="ECO:0000313" key="11">
    <source>
        <dbReference type="Proteomes" id="UP000441717"/>
    </source>
</evidence>
<dbReference type="PRINTS" id="PR01036">
    <property type="entry name" value="TCRTETB"/>
</dbReference>
<dbReference type="InterPro" id="IPR020846">
    <property type="entry name" value="MFS_dom"/>
</dbReference>
<gene>
    <name evidence="10" type="ORF">GFC01_13625</name>
</gene>
<keyword evidence="4" id="KW-1003">Cell membrane</keyword>
<feature type="transmembrane region" description="Helical" evidence="8">
    <location>
        <begin position="49"/>
        <end position="70"/>
    </location>
</feature>
<accession>A0A6N7IT25</accession>